<organism evidence="5 6">
    <name type="scientific">Niastella soli</name>
    <dbReference type="NCBI Taxonomy" id="2821487"/>
    <lineage>
        <taxon>Bacteria</taxon>
        <taxon>Pseudomonadati</taxon>
        <taxon>Bacteroidota</taxon>
        <taxon>Chitinophagia</taxon>
        <taxon>Chitinophagales</taxon>
        <taxon>Chitinophagaceae</taxon>
        <taxon>Niastella</taxon>
    </lineage>
</organism>
<evidence type="ECO:0000256" key="4">
    <source>
        <dbReference type="SAM" id="SignalP"/>
    </source>
</evidence>
<dbReference type="SMART" id="SM00028">
    <property type="entry name" value="TPR"/>
    <property type="match status" value="7"/>
</dbReference>
<dbReference type="SUPFAM" id="SSF48452">
    <property type="entry name" value="TPR-like"/>
    <property type="match status" value="2"/>
</dbReference>
<evidence type="ECO:0000256" key="2">
    <source>
        <dbReference type="ARBA" id="ARBA00022803"/>
    </source>
</evidence>
<feature type="repeat" description="TPR" evidence="3">
    <location>
        <begin position="296"/>
        <end position="329"/>
    </location>
</feature>
<dbReference type="Pfam" id="PF07719">
    <property type="entry name" value="TPR_2"/>
    <property type="match status" value="1"/>
</dbReference>
<evidence type="ECO:0000313" key="6">
    <source>
        <dbReference type="Proteomes" id="UP000677244"/>
    </source>
</evidence>
<dbReference type="Pfam" id="PF12895">
    <property type="entry name" value="ANAPC3"/>
    <property type="match status" value="1"/>
</dbReference>
<dbReference type="InterPro" id="IPR019734">
    <property type="entry name" value="TPR_rpt"/>
</dbReference>
<dbReference type="PANTHER" id="PTHR12558">
    <property type="entry name" value="CELL DIVISION CYCLE 16,23,27"/>
    <property type="match status" value="1"/>
</dbReference>
<evidence type="ECO:0000313" key="5">
    <source>
        <dbReference type="EMBL" id="MBO9201734.1"/>
    </source>
</evidence>
<evidence type="ECO:0000256" key="1">
    <source>
        <dbReference type="ARBA" id="ARBA00022737"/>
    </source>
</evidence>
<name>A0ABS3YUY2_9BACT</name>
<keyword evidence="6" id="KW-1185">Reference proteome</keyword>
<evidence type="ECO:0000256" key="3">
    <source>
        <dbReference type="PROSITE-ProRule" id="PRU00339"/>
    </source>
</evidence>
<dbReference type="InterPro" id="IPR011990">
    <property type="entry name" value="TPR-like_helical_dom_sf"/>
</dbReference>
<dbReference type="Gene3D" id="1.25.40.10">
    <property type="entry name" value="Tetratricopeptide repeat domain"/>
    <property type="match status" value="3"/>
</dbReference>
<gene>
    <name evidence="5" type="ORF">J7I42_15740</name>
</gene>
<reference evidence="5 6" key="1">
    <citation type="submission" date="2021-03" db="EMBL/GenBank/DDBJ databases">
        <title>Assistant Professor.</title>
        <authorList>
            <person name="Huq M.A."/>
        </authorList>
    </citation>
    <scope>NUCLEOTIDE SEQUENCE [LARGE SCALE GENOMIC DNA]</scope>
    <source>
        <strain evidence="5 6">MAH-29</strain>
    </source>
</reference>
<keyword evidence="1" id="KW-0677">Repeat</keyword>
<sequence>MKTLSAILMLGLISNGVYSQTDSTEFYYRKGILEQEARRYREAEKNFAKAAQFSPKAPKVLLGWGQSLIEQRRYVEAREKFSGAYQADNKNTDAVLQLATLSLNTRQWNEAITYAKKMQELKIGNSANYIMVKSYYGLENYGECVKYCELAYKDDPKNAEVPYIAGRCLVDMSNYKKAAGCFEQAITLDSSKANWMYEAALVYYAVPDDKKAIYWFERAAAKGYPRSNDFIENLANAYLNVKNYDKGLGLLQEVLVKKPQDQELLYNIADAYYNMGKYDDAISYWDKLLELDKKNANSLYMIGLSYQKKGEKEKGQQLCDKAIEMDPSLKNLKEEKKMPGGI</sequence>
<feature type="repeat" description="TPR" evidence="3">
    <location>
        <begin position="262"/>
        <end position="295"/>
    </location>
</feature>
<feature type="repeat" description="TPR" evidence="3">
    <location>
        <begin position="24"/>
        <end position="57"/>
    </location>
</feature>
<comment type="caution">
    <text evidence="5">The sequence shown here is derived from an EMBL/GenBank/DDBJ whole genome shotgun (WGS) entry which is preliminary data.</text>
</comment>
<feature type="repeat" description="TPR" evidence="3">
    <location>
        <begin position="159"/>
        <end position="192"/>
    </location>
</feature>
<protein>
    <submittedName>
        <fullName evidence="5">Tetratricopeptide repeat protein</fullName>
    </submittedName>
</protein>
<dbReference type="EMBL" id="JAGHKO010000004">
    <property type="protein sequence ID" value="MBO9201734.1"/>
    <property type="molecule type" value="Genomic_DNA"/>
</dbReference>
<dbReference type="Pfam" id="PF13181">
    <property type="entry name" value="TPR_8"/>
    <property type="match status" value="1"/>
</dbReference>
<dbReference type="RefSeq" id="WP_209139788.1">
    <property type="nucleotide sequence ID" value="NZ_JAGHKO010000004.1"/>
</dbReference>
<dbReference type="Proteomes" id="UP000677244">
    <property type="component" value="Unassembled WGS sequence"/>
</dbReference>
<accession>A0ABS3YUY2</accession>
<feature type="chain" id="PRO_5045402732" evidence="4">
    <location>
        <begin position="20"/>
        <end position="342"/>
    </location>
</feature>
<proteinExistence type="predicted"/>
<dbReference type="InterPro" id="IPR013105">
    <property type="entry name" value="TPR_2"/>
</dbReference>
<dbReference type="PANTHER" id="PTHR12558:SF13">
    <property type="entry name" value="CELL DIVISION CYCLE PROTEIN 27 HOMOLOG"/>
    <property type="match status" value="1"/>
</dbReference>
<dbReference type="Pfam" id="PF13432">
    <property type="entry name" value="TPR_16"/>
    <property type="match status" value="1"/>
</dbReference>
<dbReference type="PROSITE" id="PS50293">
    <property type="entry name" value="TPR_REGION"/>
    <property type="match status" value="1"/>
</dbReference>
<keyword evidence="4" id="KW-0732">Signal</keyword>
<dbReference type="PROSITE" id="PS50005">
    <property type="entry name" value="TPR"/>
    <property type="match status" value="4"/>
</dbReference>
<feature type="signal peptide" evidence="4">
    <location>
        <begin position="1"/>
        <end position="19"/>
    </location>
</feature>
<keyword evidence="2 3" id="KW-0802">TPR repeat</keyword>